<evidence type="ECO:0000313" key="1">
    <source>
        <dbReference type="EMBL" id="WBO86226.1"/>
    </source>
</evidence>
<evidence type="ECO:0008006" key="3">
    <source>
        <dbReference type="Google" id="ProtNLM"/>
    </source>
</evidence>
<reference evidence="1 2" key="1">
    <citation type="journal article" date="2011" name="Int. J. Syst. Evol. Microbiol.">
        <title>Hymenobacter yonginensis sp. nov., isolated from a mesotrophic artificial lake.</title>
        <authorList>
            <person name="Joung Y."/>
            <person name="Cho S.H."/>
            <person name="Kim H."/>
            <person name="Kim S.B."/>
            <person name="Joh K."/>
        </authorList>
    </citation>
    <scope>NUCLEOTIDE SEQUENCE [LARGE SCALE GENOMIC DNA]</scope>
    <source>
        <strain evidence="1 2">KCTC 22745</strain>
    </source>
</reference>
<gene>
    <name evidence="1" type="ORF">O9Z63_08185</name>
</gene>
<accession>A0ABY7PTJ2</accession>
<evidence type="ECO:0000313" key="2">
    <source>
        <dbReference type="Proteomes" id="UP001211872"/>
    </source>
</evidence>
<dbReference type="RefSeq" id="WP_270128809.1">
    <property type="nucleotide sequence ID" value="NZ_CP115396.1"/>
</dbReference>
<organism evidence="1 2">
    <name type="scientific">Hymenobacter yonginensis</name>
    <dbReference type="NCBI Taxonomy" id="748197"/>
    <lineage>
        <taxon>Bacteria</taxon>
        <taxon>Pseudomonadati</taxon>
        <taxon>Bacteroidota</taxon>
        <taxon>Cytophagia</taxon>
        <taxon>Cytophagales</taxon>
        <taxon>Hymenobacteraceae</taxon>
        <taxon>Hymenobacter</taxon>
    </lineage>
</organism>
<proteinExistence type="predicted"/>
<dbReference type="EMBL" id="CP115396">
    <property type="protein sequence ID" value="WBO86226.1"/>
    <property type="molecule type" value="Genomic_DNA"/>
</dbReference>
<keyword evidence="2" id="KW-1185">Reference proteome</keyword>
<sequence>MCYYVYLGADADLPLVALDAKEPVFSVQPIAASDAAVAPHFTKKNIYHLGSWQGCSCGFANDIDFEDAELVAKNSSSVNALLAFIDSALSQEDTVELHTCWAGNQWQLPTERKSTSLYEIQRYGFELEEDVFLTITK</sequence>
<dbReference type="Proteomes" id="UP001211872">
    <property type="component" value="Chromosome"/>
</dbReference>
<protein>
    <recommendedName>
        <fullName evidence="3">DUF4279 domain-containing protein</fullName>
    </recommendedName>
</protein>
<name>A0ABY7PTJ2_9BACT</name>